<evidence type="ECO:0000256" key="4">
    <source>
        <dbReference type="ARBA" id="ARBA00022692"/>
    </source>
</evidence>
<evidence type="ECO:0000256" key="8">
    <source>
        <dbReference type="ARBA" id="ARBA00022840"/>
    </source>
</evidence>
<dbReference type="Gene3D" id="1.10.510.10">
    <property type="entry name" value="Transferase(Phosphotransferase) domain 1"/>
    <property type="match status" value="1"/>
</dbReference>
<accession>A0AAW1VXT0</accession>
<keyword evidence="15" id="KW-1185">Reference proteome</keyword>
<evidence type="ECO:0000313" key="14">
    <source>
        <dbReference type="EMBL" id="KAK9912660.1"/>
    </source>
</evidence>
<dbReference type="PANTHER" id="PTHR48055:SF40">
    <property type="entry name" value="LEUCINE-RICH REPEAT RECEPTOR PROTEIN KINASE EMS1"/>
    <property type="match status" value="1"/>
</dbReference>
<dbReference type="Gene3D" id="3.30.200.20">
    <property type="entry name" value="Phosphorylase Kinase, domain 1"/>
    <property type="match status" value="1"/>
</dbReference>
<dbReference type="SUPFAM" id="SSF56112">
    <property type="entry name" value="Protein kinase-like (PK-like)"/>
    <property type="match status" value="1"/>
</dbReference>
<dbReference type="SMART" id="SM00220">
    <property type="entry name" value="S_TKc"/>
    <property type="match status" value="1"/>
</dbReference>
<dbReference type="AlphaFoldDB" id="A0AAW1VXT0"/>
<dbReference type="InterPro" id="IPR008271">
    <property type="entry name" value="Ser/Thr_kinase_AS"/>
</dbReference>
<evidence type="ECO:0000256" key="2">
    <source>
        <dbReference type="ARBA" id="ARBA00022614"/>
    </source>
</evidence>
<evidence type="ECO:0000259" key="13">
    <source>
        <dbReference type="PROSITE" id="PS50011"/>
    </source>
</evidence>
<proteinExistence type="predicted"/>
<dbReference type="FunFam" id="1.10.510.10:FF:000388">
    <property type="entry name" value="Leucine-rich repeat receptor-like tyrosine-protein kinase PXC3"/>
    <property type="match status" value="1"/>
</dbReference>
<sequence>MSPQFSIAELLTATENFSPHLIIKVENLGVLYKARLSNGRTVTIKRYDQGVFPGFREFRAEAEALGKLRHPNIIKLLGYSASGSVTVFVYEFFEKCDLDSWLHNESTLPWGTRCKIVKGVADGLAYLHGLEMPIIHRDIKPSNVLLDSDFEAHIADFQHARLIESSRSYVTTQVAGTIGYMAPEYEQGMTKATKEADVYSFGILMLETATGMRPNCRSRFVGEEMGLVQWARKMVFHNRQMEMIDRKLVRSNFNDSFGHAKVKEYFRIALLCASQIPRDRPAMREVVQMLSEISV</sequence>
<dbReference type="Pfam" id="PF00069">
    <property type="entry name" value="Pkinase"/>
    <property type="match status" value="1"/>
</dbReference>
<keyword evidence="8" id="KW-0067">ATP-binding</keyword>
<dbReference type="InterPro" id="IPR011009">
    <property type="entry name" value="Kinase-like_dom_sf"/>
</dbReference>
<dbReference type="GO" id="GO:0004672">
    <property type="term" value="F:protein kinase activity"/>
    <property type="evidence" value="ECO:0007669"/>
    <property type="project" value="InterPro"/>
</dbReference>
<organism evidence="14 15">
    <name type="scientific">Rubus argutus</name>
    <name type="common">Southern blackberry</name>
    <dbReference type="NCBI Taxonomy" id="59490"/>
    <lineage>
        <taxon>Eukaryota</taxon>
        <taxon>Viridiplantae</taxon>
        <taxon>Streptophyta</taxon>
        <taxon>Embryophyta</taxon>
        <taxon>Tracheophyta</taxon>
        <taxon>Spermatophyta</taxon>
        <taxon>Magnoliopsida</taxon>
        <taxon>eudicotyledons</taxon>
        <taxon>Gunneridae</taxon>
        <taxon>Pentapetalae</taxon>
        <taxon>rosids</taxon>
        <taxon>fabids</taxon>
        <taxon>Rosales</taxon>
        <taxon>Rosaceae</taxon>
        <taxon>Rosoideae</taxon>
        <taxon>Rosoideae incertae sedis</taxon>
        <taxon>Rubus</taxon>
    </lineage>
</organism>
<evidence type="ECO:0000256" key="7">
    <source>
        <dbReference type="ARBA" id="ARBA00022741"/>
    </source>
</evidence>
<dbReference type="GO" id="GO:0016020">
    <property type="term" value="C:membrane"/>
    <property type="evidence" value="ECO:0007669"/>
    <property type="project" value="UniProtKB-SubCell"/>
</dbReference>
<keyword evidence="6" id="KW-0677">Repeat</keyword>
<dbReference type="Proteomes" id="UP001457282">
    <property type="component" value="Unassembled WGS sequence"/>
</dbReference>
<dbReference type="InterPro" id="IPR051564">
    <property type="entry name" value="LRR_receptor-like_kinase"/>
</dbReference>
<protein>
    <recommendedName>
        <fullName evidence="13">Protein kinase domain-containing protein</fullName>
    </recommendedName>
</protein>
<dbReference type="InterPro" id="IPR000719">
    <property type="entry name" value="Prot_kinase_dom"/>
</dbReference>
<keyword evidence="10" id="KW-0472">Membrane</keyword>
<keyword evidence="3" id="KW-0808">Transferase</keyword>
<dbReference type="PANTHER" id="PTHR48055">
    <property type="entry name" value="LEUCINE-RICH REPEAT RECEPTOR PROTEIN KINASE EMS1"/>
    <property type="match status" value="1"/>
</dbReference>
<evidence type="ECO:0000256" key="9">
    <source>
        <dbReference type="ARBA" id="ARBA00022989"/>
    </source>
</evidence>
<keyword evidence="9" id="KW-1133">Transmembrane helix</keyword>
<evidence type="ECO:0000256" key="12">
    <source>
        <dbReference type="ARBA" id="ARBA00023180"/>
    </source>
</evidence>
<keyword evidence="7" id="KW-0547">Nucleotide-binding</keyword>
<dbReference type="EMBL" id="JBEDUW010000007">
    <property type="protein sequence ID" value="KAK9912660.1"/>
    <property type="molecule type" value="Genomic_DNA"/>
</dbReference>
<dbReference type="PIRSF" id="PIRSF000654">
    <property type="entry name" value="Integrin-linked_kinase"/>
    <property type="match status" value="1"/>
</dbReference>
<evidence type="ECO:0000256" key="11">
    <source>
        <dbReference type="ARBA" id="ARBA00023170"/>
    </source>
</evidence>
<evidence type="ECO:0000256" key="6">
    <source>
        <dbReference type="ARBA" id="ARBA00022737"/>
    </source>
</evidence>
<evidence type="ECO:0000313" key="15">
    <source>
        <dbReference type="Proteomes" id="UP001457282"/>
    </source>
</evidence>
<dbReference type="PROSITE" id="PS00108">
    <property type="entry name" value="PROTEIN_KINASE_ST"/>
    <property type="match status" value="1"/>
</dbReference>
<keyword evidence="5" id="KW-0732">Signal</keyword>
<keyword evidence="11" id="KW-0675">Receptor</keyword>
<evidence type="ECO:0000256" key="1">
    <source>
        <dbReference type="ARBA" id="ARBA00004479"/>
    </source>
</evidence>
<dbReference type="GO" id="GO:0005524">
    <property type="term" value="F:ATP binding"/>
    <property type="evidence" value="ECO:0007669"/>
    <property type="project" value="UniProtKB-KW"/>
</dbReference>
<comment type="subcellular location">
    <subcellularLocation>
        <location evidence="1">Membrane</location>
        <topology evidence="1">Single-pass type I membrane protein</topology>
    </subcellularLocation>
</comment>
<name>A0AAW1VXT0_RUBAR</name>
<reference evidence="14 15" key="1">
    <citation type="journal article" date="2023" name="G3 (Bethesda)">
        <title>A chromosome-length genome assembly and annotation of blackberry (Rubus argutus, cv. 'Hillquist').</title>
        <authorList>
            <person name="Bruna T."/>
            <person name="Aryal R."/>
            <person name="Dudchenko O."/>
            <person name="Sargent D.J."/>
            <person name="Mead D."/>
            <person name="Buti M."/>
            <person name="Cavallini A."/>
            <person name="Hytonen T."/>
            <person name="Andres J."/>
            <person name="Pham M."/>
            <person name="Weisz D."/>
            <person name="Mascagni F."/>
            <person name="Usai G."/>
            <person name="Natali L."/>
            <person name="Bassil N."/>
            <person name="Fernandez G.E."/>
            <person name="Lomsadze A."/>
            <person name="Armour M."/>
            <person name="Olukolu B."/>
            <person name="Poorten T."/>
            <person name="Britton C."/>
            <person name="Davik J."/>
            <person name="Ashrafi H."/>
            <person name="Aiden E.L."/>
            <person name="Borodovsky M."/>
            <person name="Worthington M."/>
        </authorList>
    </citation>
    <scope>NUCLEOTIDE SEQUENCE [LARGE SCALE GENOMIC DNA]</scope>
    <source>
        <strain evidence="14">PI 553951</strain>
    </source>
</reference>
<evidence type="ECO:0000256" key="3">
    <source>
        <dbReference type="ARBA" id="ARBA00022679"/>
    </source>
</evidence>
<evidence type="ECO:0000256" key="5">
    <source>
        <dbReference type="ARBA" id="ARBA00022729"/>
    </source>
</evidence>
<evidence type="ECO:0000256" key="10">
    <source>
        <dbReference type="ARBA" id="ARBA00023136"/>
    </source>
</evidence>
<keyword evidence="4" id="KW-0812">Transmembrane</keyword>
<comment type="caution">
    <text evidence="14">The sequence shown here is derived from an EMBL/GenBank/DDBJ whole genome shotgun (WGS) entry which is preliminary data.</text>
</comment>
<keyword evidence="2" id="KW-0433">Leucine-rich repeat</keyword>
<keyword evidence="12" id="KW-0325">Glycoprotein</keyword>
<dbReference type="PROSITE" id="PS50011">
    <property type="entry name" value="PROTEIN_KINASE_DOM"/>
    <property type="match status" value="1"/>
</dbReference>
<feature type="domain" description="Protein kinase" evidence="13">
    <location>
        <begin position="17"/>
        <end position="295"/>
    </location>
</feature>
<gene>
    <name evidence="14" type="ORF">M0R45_036512</name>
</gene>